<dbReference type="EMBL" id="LGEM01000021">
    <property type="protein sequence ID" value="KUP97722.1"/>
    <property type="molecule type" value="Genomic_DNA"/>
</dbReference>
<evidence type="ECO:0000259" key="2">
    <source>
        <dbReference type="Pfam" id="PF00857"/>
    </source>
</evidence>
<dbReference type="InterPro" id="IPR036380">
    <property type="entry name" value="Isochorismatase-like_sf"/>
</dbReference>
<keyword evidence="1" id="KW-0378">Hydrolase</keyword>
<proteinExistence type="predicted"/>
<dbReference type="PATRIC" id="fig|665004.4.peg.1589"/>
<evidence type="ECO:0000313" key="3">
    <source>
        <dbReference type="EMBL" id="KUP97722.1"/>
    </source>
</evidence>
<protein>
    <submittedName>
        <fullName evidence="3">Isochorismatase</fullName>
    </submittedName>
</protein>
<accession>A0A147KK94</accession>
<reference evidence="4" key="1">
    <citation type="journal article" date="2017" name="Acta Aliment.">
        <title>Plant polysaccharide degrading enzyme system of Thermpbifida cellulosilytica TB100 revealed by de novo genome project data.</title>
        <authorList>
            <person name="Toth A."/>
            <person name="Baka E."/>
            <person name="Luzics S."/>
            <person name="Bata-Vidacs I."/>
            <person name="Nagy I."/>
            <person name="Balint B."/>
            <person name="Herceg R."/>
            <person name="Olasz F."/>
            <person name="Wilk T."/>
            <person name="Nagy T."/>
            <person name="Kriszt B."/>
            <person name="Nagy I."/>
            <person name="Kukolya J."/>
        </authorList>
    </citation>
    <scope>NUCLEOTIDE SEQUENCE [LARGE SCALE GENOMIC DNA]</scope>
    <source>
        <strain evidence="4">TB100</strain>
    </source>
</reference>
<name>A0A147KK94_THECS</name>
<dbReference type="PRINTS" id="PR01398">
    <property type="entry name" value="ISCHRISMTASE"/>
</dbReference>
<dbReference type="STRING" id="665004.AC529_05705"/>
<comment type="caution">
    <text evidence="3">The sequence shown here is derived from an EMBL/GenBank/DDBJ whole genome shotgun (WGS) entry which is preliminary data.</text>
</comment>
<dbReference type="InterPro" id="IPR050272">
    <property type="entry name" value="Isochorismatase-like_hydrls"/>
</dbReference>
<dbReference type="GO" id="GO:0008908">
    <property type="term" value="F:isochorismatase activity"/>
    <property type="evidence" value="ECO:0007669"/>
    <property type="project" value="InterPro"/>
</dbReference>
<dbReference type="InterPro" id="IPR000868">
    <property type="entry name" value="Isochorismatase-like_dom"/>
</dbReference>
<sequence length="221" mass="23953">MTLPAISPYPLPRADRLPANRAAWRLDPDRAVLLVHDMQRYFLRPYQEGADPLRGALTHIAALVDACRCARVPVVYTAKRGGMSPEQRGLELHFWGSGMRAAAEHTAIDARIAPEADDTVVTKARYSAFVGTDLAARLAEWGRDQLVVTGVYAHIGCLLTAADAFMRDIQPFLVADATADFTAEKHHLALEYAATRCAVVTTTDQVLAAVGTARVDVETGG</sequence>
<dbReference type="Gene3D" id="3.40.50.850">
    <property type="entry name" value="Isochorismatase-like"/>
    <property type="match status" value="1"/>
</dbReference>
<dbReference type="Proteomes" id="UP000074382">
    <property type="component" value="Unassembled WGS sequence"/>
</dbReference>
<feature type="domain" description="Isochorismatase-like" evidence="2">
    <location>
        <begin position="32"/>
        <end position="205"/>
    </location>
</feature>
<evidence type="ECO:0000313" key="4">
    <source>
        <dbReference type="Proteomes" id="UP000074382"/>
    </source>
</evidence>
<dbReference type="AlphaFoldDB" id="A0A147KK94"/>
<dbReference type="PANTHER" id="PTHR43540">
    <property type="entry name" value="PEROXYUREIDOACRYLATE/UREIDOACRYLATE AMIDOHYDROLASE-RELATED"/>
    <property type="match status" value="1"/>
</dbReference>
<dbReference type="PANTHER" id="PTHR43540:SF3">
    <property type="entry name" value="ENTEROBACTIN SYNTHASE COMPONENT B"/>
    <property type="match status" value="1"/>
</dbReference>
<organism evidence="3 4">
    <name type="scientific">Thermobifida cellulosilytica TB100</name>
    <dbReference type="NCBI Taxonomy" id="665004"/>
    <lineage>
        <taxon>Bacteria</taxon>
        <taxon>Bacillati</taxon>
        <taxon>Actinomycetota</taxon>
        <taxon>Actinomycetes</taxon>
        <taxon>Streptosporangiales</taxon>
        <taxon>Nocardiopsidaceae</taxon>
        <taxon>Thermobifida</taxon>
    </lineage>
</organism>
<gene>
    <name evidence="3" type="ORF">AC529_05705</name>
</gene>
<dbReference type="SUPFAM" id="SSF52499">
    <property type="entry name" value="Isochorismatase-like hydrolases"/>
    <property type="match status" value="1"/>
</dbReference>
<dbReference type="InterPro" id="IPR016291">
    <property type="entry name" value="Isochorismatase"/>
</dbReference>
<dbReference type="RefSeq" id="WP_068754964.1">
    <property type="nucleotide sequence ID" value="NZ_KQ950181.1"/>
</dbReference>
<dbReference type="OrthoDB" id="5794853at2"/>
<keyword evidence="4" id="KW-1185">Reference proteome</keyword>
<dbReference type="Pfam" id="PF00857">
    <property type="entry name" value="Isochorismatase"/>
    <property type="match status" value="1"/>
</dbReference>
<evidence type="ECO:0000256" key="1">
    <source>
        <dbReference type="ARBA" id="ARBA00022801"/>
    </source>
</evidence>